<dbReference type="PROSITE" id="PS50011">
    <property type="entry name" value="PROTEIN_KINASE_DOM"/>
    <property type="match status" value="1"/>
</dbReference>
<evidence type="ECO:0000256" key="4">
    <source>
        <dbReference type="ARBA" id="ARBA00022741"/>
    </source>
</evidence>
<dbReference type="PANTHER" id="PTHR24351">
    <property type="entry name" value="RIBOSOMAL PROTEIN S6 KINASE"/>
    <property type="match status" value="1"/>
</dbReference>
<evidence type="ECO:0000256" key="2">
    <source>
        <dbReference type="ARBA" id="ARBA00022553"/>
    </source>
</evidence>
<dbReference type="InterPro" id="IPR008271">
    <property type="entry name" value="Ser/Thr_kinase_AS"/>
</dbReference>
<dbReference type="Gene3D" id="1.10.510.10">
    <property type="entry name" value="Transferase(Phosphotransferase) domain 1"/>
    <property type="match status" value="1"/>
</dbReference>
<keyword evidence="4 7" id="KW-0547">Nucleotide-binding</keyword>
<gene>
    <name evidence="10" type="ORF">SO694_00039135</name>
</gene>
<feature type="region of interest" description="Disordered" evidence="8">
    <location>
        <begin position="1"/>
        <end position="20"/>
    </location>
</feature>
<keyword evidence="5 10" id="KW-0418">Kinase</keyword>
<proteinExistence type="predicted"/>
<reference evidence="10 11" key="1">
    <citation type="submission" date="2024-03" db="EMBL/GenBank/DDBJ databases">
        <title>Aureococcus anophagefferens CCMP1851 and Kratosvirus quantuckense: Draft genome of a second virus-susceptible host strain in the model system.</title>
        <authorList>
            <person name="Chase E."/>
            <person name="Truchon A.R."/>
            <person name="Schepens W."/>
            <person name="Wilhelm S.W."/>
        </authorList>
    </citation>
    <scope>NUCLEOTIDE SEQUENCE [LARGE SCALE GENOMIC DNA]</scope>
    <source>
        <strain evidence="10 11">CCMP1851</strain>
    </source>
</reference>
<sequence length="606" mass="66720">MKFLFGDSAKKKKKGESKDDGDFTVKIKGDKSKVGGRELSVDDFKLKKVLGKGSFGKVMLVTLKTDPDGKLLAMKTLRKAALIKRNQLTADKLYMVLEYMGGGELFHWLKEHRRFSEPRASCTHAEIGLGLGALHDLDIVYRDLKPENLLIDTEGHIRITDFGLSKDNVTGAGAEGGTKTFCGTPEYLAPEILENRGHGKAVDWWSFGTLLYEMMCGLPPFYDTNVQRMYNKILIAPLKFPSYISKDAKAVLMALLQRAVDQRLGSAKDFSEIAAHDFYASLDMDKVYKKQIKPEFVPQIKGADTAAHFDKGSRARRPATPPLACSFELEPSPRECASRLAAACEACAKEHGLDWAVVPPATLARNRAVSKASVLDDAAKREHLKDIYVVPDHKLGLIRALEGKVALLVEDDEFTGVVRRRAAGLEDAMMTRAGVNFEIERVAMARHKSYVKESTMAELDAPTQALFQDVAFGIFADADADRVDDGANIGVIYYFLIGDRVYIGSHIASKHLYALGGRFIDAAANDEEEGASAIAFEIAKERVEQHAQQALKGEHNTKVTAALEEAGDDWDITAEGNYGVLAVIVGTDGQTRDCIKKKLLCLERRA</sequence>
<evidence type="ECO:0000256" key="7">
    <source>
        <dbReference type="PROSITE-ProRule" id="PRU10141"/>
    </source>
</evidence>
<comment type="caution">
    <text evidence="10">The sequence shown here is derived from an EMBL/GenBank/DDBJ whole genome shotgun (WGS) entry which is preliminary data.</text>
</comment>
<keyword evidence="1" id="KW-0723">Serine/threonine-protein kinase</keyword>
<accession>A0ABR1FLJ5</accession>
<dbReference type="SMART" id="SM00220">
    <property type="entry name" value="S_TKc"/>
    <property type="match status" value="1"/>
</dbReference>
<evidence type="ECO:0000256" key="8">
    <source>
        <dbReference type="SAM" id="MobiDB-lite"/>
    </source>
</evidence>
<name>A0ABR1FLJ5_AURAN</name>
<dbReference type="Pfam" id="PF00069">
    <property type="entry name" value="Pkinase"/>
    <property type="match status" value="1"/>
</dbReference>
<evidence type="ECO:0000259" key="9">
    <source>
        <dbReference type="PROSITE" id="PS50011"/>
    </source>
</evidence>
<dbReference type="EMBL" id="JBBJCI010000364">
    <property type="protein sequence ID" value="KAK7233054.1"/>
    <property type="molecule type" value="Genomic_DNA"/>
</dbReference>
<keyword evidence="6 7" id="KW-0067">ATP-binding</keyword>
<evidence type="ECO:0000256" key="1">
    <source>
        <dbReference type="ARBA" id="ARBA00022527"/>
    </source>
</evidence>
<evidence type="ECO:0000313" key="10">
    <source>
        <dbReference type="EMBL" id="KAK7233054.1"/>
    </source>
</evidence>
<organism evidence="10 11">
    <name type="scientific">Aureococcus anophagefferens</name>
    <name type="common">Harmful bloom alga</name>
    <dbReference type="NCBI Taxonomy" id="44056"/>
    <lineage>
        <taxon>Eukaryota</taxon>
        <taxon>Sar</taxon>
        <taxon>Stramenopiles</taxon>
        <taxon>Ochrophyta</taxon>
        <taxon>Pelagophyceae</taxon>
        <taxon>Pelagomonadales</taxon>
        <taxon>Pelagomonadaceae</taxon>
        <taxon>Aureococcus</taxon>
    </lineage>
</organism>
<evidence type="ECO:0000313" key="11">
    <source>
        <dbReference type="Proteomes" id="UP001363151"/>
    </source>
</evidence>
<dbReference type="Gene3D" id="3.30.200.20">
    <property type="entry name" value="Phosphorylase Kinase, domain 1"/>
    <property type="match status" value="2"/>
</dbReference>
<feature type="binding site" evidence="7">
    <location>
        <position position="75"/>
    </location>
    <ligand>
        <name>ATP</name>
        <dbReference type="ChEBI" id="CHEBI:30616"/>
    </ligand>
</feature>
<keyword evidence="3" id="KW-0808">Transferase</keyword>
<protein>
    <submittedName>
        <fullName evidence="10">Protein serine/threonine kinase</fullName>
    </submittedName>
</protein>
<dbReference type="PROSITE" id="PS00108">
    <property type="entry name" value="PROTEIN_KINASE_ST"/>
    <property type="match status" value="1"/>
</dbReference>
<dbReference type="GO" id="GO:0016301">
    <property type="term" value="F:kinase activity"/>
    <property type="evidence" value="ECO:0007669"/>
    <property type="project" value="UniProtKB-KW"/>
</dbReference>
<evidence type="ECO:0000256" key="5">
    <source>
        <dbReference type="ARBA" id="ARBA00022777"/>
    </source>
</evidence>
<evidence type="ECO:0000256" key="3">
    <source>
        <dbReference type="ARBA" id="ARBA00022679"/>
    </source>
</evidence>
<dbReference type="InterPro" id="IPR000719">
    <property type="entry name" value="Prot_kinase_dom"/>
</dbReference>
<dbReference type="InterPro" id="IPR017441">
    <property type="entry name" value="Protein_kinase_ATP_BS"/>
</dbReference>
<dbReference type="PROSITE" id="PS00107">
    <property type="entry name" value="PROTEIN_KINASE_ATP"/>
    <property type="match status" value="1"/>
</dbReference>
<dbReference type="SUPFAM" id="SSF56112">
    <property type="entry name" value="Protein kinase-like (PK-like)"/>
    <property type="match status" value="1"/>
</dbReference>
<evidence type="ECO:0000256" key="6">
    <source>
        <dbReference type="ARBA" id="ARBA00022840"/>
    </source>
</evidence>
<dbReference type="Proteomes" id="UP001363151">
    <property type="component" value="Unassembled WGS sequence"/>
</dbReference>
<keyword evidence="11" id="KW-1185">Reference proteome</keyword>
<feature type="domain" description="Protein kinase" evidence="9">
    <location>
        <begin position="44"/>
        <end position="279"/>
    </location>
</feature>
<keyword evidence="2" id="KW-0597">Phosphoprotein</keyword>
<dbReference type="InterPro" id="IPR011009">
    <property type="entry name" value="Kinase-like_dom_sf"/>
</dbReference>